<dbReference type="EMBL" id="JASJEU010000013">
    <property type="protein sequence ID" value="MDJ1650608.1"/>
    <property type="molecule type" value="Genomic_DNA"/>
</dbReference>
<dbReference type="Gene3D" id="3.30.70.20">
    <property type="match status" value="1"/>
</dbReference>
<comment type="caution">
    <text evidence="2">The sequence shown here is derived from an EMBL/GenBank/DDBJ whole genome shotgun (WGS) entry which is preliminary data.</text>
</comment>
<evidence type="ECO:0000259" key="1">
    <source>
        <dbReference type="PROSITE" id="PS51379"/>
    </source>
</evidence>
<dbReference type="Pfam" id="PF13247">
    <property type="entry name" value="Fer4_11"/>
    <property type="match status" value="1"/>
</dbReference>
<organism evidence="2 3">
    <name type="scientific">Gordonibacter faecis</name>
    <dbReference type="NCBI Taxonomy" id="3047475"/>
    <lineage>
        <taxon>Bacteria</taxon>
        <taxon>Bacillati</taxon>
        <taxon>Actinomycetota</taxon>
        <taxon>Coriobacteriia</taxon>
        <taxon>Eggerthellales</taxon>
        <taxon>Eggerthellaceae</taxon>
        <taxon>Gordonibacter</taxon>
    </lineage>
</organism>
<evidence type="ECO:0000313" key="3">
    <source>
        <dbReference type="Proteomes" id="UP001232750"/>
    </source>
</evidence>
<dbReference type="Proteomes" id="UP001232750">
    <property type="component" value="Unassembled WGS sequence"/>
</dbReference>
<gene>
    <name evidence="2" type="ORF">QNJ86_07330</name>
</gene>
<name>A0ABT7DM49_9ACTN</name>
<dbReference type="RefSeq" id="WP_283831949.1">
    <property type="nucleotide sequence ID" value="NZ_JASJEU010000013.1"/>
</dbReference>
<keyword evidence="3" id="KW-1185">Reference proteome</keyword>
<protein>
    <submittedName>
        <fullName evidence="2">Oxidoreductase</fullName>
    </submittedName>
</protein>
<accession>A0ABT7DM49</accession>
<dbReference type="PROSITE" id="PS51379">
    <property type="entry name" value="4FE4S_FER_2"/>
    <property type="match status" value="1"/>
</dbReference>
<proteinExistence type="predicted"/>
<sequence>MKGILVNYEYCTGCHSCEVACRNERGLAAGEFGIKVTEVGPYRYTTDINAETPYEWVYNPTITKACDMCASRTATGKMPACVQACQAWCLYSGEVEELAGKMNGKTRWALYTTVEQ</sequence>
<dbReference type="SUPFAM" id="SSF54862">
    <property type="entry name" value="4Fe-4S ferredoxins"/>
    <property type="match status" value="1"/>
</dbReference>
<reference evidence="2 3" key="1">
    <citation type="submission" date="2023-05" db="EMBL/GenBank/DDBJ databases">
        <title>Gordonibacter KGMB12511T sp. nov., isolated from faeces of healthy Korean.</title>
        <authorList>
            <person name="Kim H.S."/>
            <person name="Kim J.-S."/>
            <person name="Suh M.K."/>
            <person name="Eom M.K."/>
            <person name="Do H.E."/>
            <person name="Lee J.-S."/>
        </authorList>
    </citation>
    <scope>NUCLEOTIDE SEQUENCE [LARGE SCALE GENOMIC DNA]</scope>
    <source>
        <strain evidence="2 3">KGMB12511</strain>
    </source>
</reference>
<feature type="domain" description="4Fe-4S ferredoxin-type" evidence="1">
    <location>
        <begin position="2"/>
        <end position="32"/>
    </location>
</feature>
<evidence type="ECO:0000313" key="2">
    <source>
        <dbReference type="EMBL" id="MDJ1650608.1"/>
    </source>
</evidence>
<dbReference type="InterPro" id="IPR017896">
    <property type="entry name" value="4Fe4S_Fe-S-bd"/>
</dbReference>